<name>A0A849VFJ3_9GAMM</name>
<proteinExistence type="predicted"/>
<gene>
    <name evidence="2" type="ORF">HG263_16760</name>
</gene>
<dbReference type="Proteomes" id="UP000586305">
    <property type="component" value="Unassembled WGS sequence"/>
</dbReference>
<keyword evidence="1" id="KW-0175">Coiled coil</keyword>
<dbReference type="AlphaFoldDB" id="A0A849VFJ3"/>
<reference evidence="2 3" key="1">
    <citation type="submission" date="2020-04" db="EMBL/GenBank/DDBJ databases">
        <title>Pseudoalteromonas caenipelagi sp. nov., isolated from a tidal flat.</title>
        <authorList>
            <person name="Park S."/>
            <person name="Yoon J.-H."/>
        </authorList>
    </citation>
    <scope>NUCLEOTIDE SEQUENCE [LARGE SCALE GENOMIC DNA]</scope>
    <source>
        <strain evidence="2 3">JBTF-M23</strain>
    </source>
</reference>
<evidence type="ECO:0000313" key="3">
    <source>
        <dbReference type="Proteomes" id="UP000586305"/>
    </source>
</evidence>
<sequence length="295" mass="33562">MKHAYIAMLISAFALVLSLYNVLNPSDSNQTAHKAPAYHPEHSEKAVQYEQVISTLSAQILDLEARLRAIEQTPVAHNSQFAEQGNFEQSVLTVLKKKQAREREEALNNDPAYAFYENLPQDYELKLKTDPDYALQVNKELNAKILDTSLNARARLAAMGQLQMNMYVLNKTQMHHYNYETVDAIMRIAQQSTDEALKVQALEVITNTPLTDARVADSFVAIIEKEQNEYLKSMAADGLMLQYYQAKNKQPELRQKLAQQILSLYQHGDGKLQALLKNNMFNDEMLAELNEQVVN</sequence>
<protein>
    <submittedName>
        <fullName evidence="2">Uncharacterized protein</fullName>
    </submittedName>
</protein>
<feature type="coiled-coil region" evidence="1">
    <location>
        <begin position="46"/>
        <end position="73"/>
    </location>
</feature>
<keyword evidence="3" id="KW-1185">Reference proteome</keyword>
<dbReference type="RefSeq" id="WP_171627240.1">
    <property type="nucleotide sequence ID" value="NZ_JABBPG010000008.1"/>
</dbReference>
<organism evidence="2 3">
    <name type="scientific">Pseudoalteromonas caenipelagi</name>
    <dbReference type="NCBI Taxonomy" id="2726988"/>
    <lineage>
        <taxon>Bacteria</taxon>
        <taxon>Pseudomonadati</taxon>
        <taxon>Pseudomonadota</taxon>
        <taxon>Gammaproteobacteria</taxon>
        <taxon>Alteromonadales</taxon>
        <taxon>Pseudoalteromonadaceae</taxon>
        <taxon>Pseudoalteromonas</taxon>
    </lineage>
</organism>
<comment type="caution">
    <text evidence="2">The sequence shown here is derived from an EMBL/GenBank/DDBJ whole genome shotgun (WGS) entry which is preliminary data.</text>
</comment>
<evidence type="ECO:0000256" key="1">
    <source>
        <dbReference type="SAM" id="Coils"/>
    </source>
</evidence>
<dbReference type="EMBL" id="JABBPG010000008">
    <property type="protein sequence ID" value="NOU52182.1"/>
    <property type="molecule type" value="Genomic_DNA"/>
</dbReference>
<accession>A0A849VFJ3</accession>
<evidence type="ECO:0000313" key="2">
    <source>
        <dbReference type="EMBL" id="NOU52182.1"/>
    </source>
</evidence>